<protein>
    <submittedName>
        <fullName evidence="2">Uncharacterized protein</fullName>
    </submittedName>
</protein>
<reference evidence="2" key="1">
    <citation type="submission" date="2016-11" db="EMBL/GenBank/DDBJ databases">
        <title>The genome sequence of Colletotrichum cuscutae.</title>
        <authorList>
            <person name="Baroncelli R."/>
        </authorList>
    </citation>
    <scope>NUCLEOTIDE SEQUENCE</scope>
    <source>
        <strain evidence="2">IMI 304802</strain>
    </source>
</reference>
<comment type="caution">
    <text evidence="2">The sequence shown here is derived from an EMBL/GenBank/DDBJ whole genome shotgun (WGS) entry which is preliminary data.</text>
</comment>
<evidence type="ECO:0000256" key="1">
    <source>
        <dbReference type="SAM" id="MobiDB-lite"/>
    </source>
</evidence>
<sequence>MADSFIPTEIILFSYPLDLKPPVSLPAHVPIMPLVVRFWVQECLTPRYYLIDQHSMEPAHAQPRQSNVLFSSATLPFRKQVAHRPDRCVTEHNLGTPMTSFSSPDRCAEPRLEPNPGRPDKVVTGRYARLPFPDPLPPGVPGVPLGDNSSQEKDLSMEKVRLAAAGTLDRQHVNPPDERIFGDPISNAQEE</sequence>
<feature type="compositionally biased region" description="Basic and acidic residues" evidence="1">
    <location>
        <begin position="150"/>
        <end position="161"/>
    </location>
</feature>
<gene>
    <name evidence="2" type="ORF">CCUS01_14829</name>
</gene>
<name>A0AAI9VGC5_9PEZI</name>
<evidence type="ECO:0000313" key="2">
    <source>
        <dbReference type="EMBL" id="KAK1488097.1"/>
    </source>
</evidence>
<feature type="compositionally biased region" description="Pro residues" evidence="1">
    <location>
        <begin position="132"/>
        <end position="141"/>
    </location>
</feature>
<accession>A0AAI9VGC5</accession>
<feature type="compositionally biased region" description="Basic and acidic residues" evidence="1">
    <location>
        <begin position="169"/>
        <end position="181"/>
    </location>
</feature>
<feature type="compositionally biased region" description="Basic and acidic residues" evidence="1">
    <location>
        <begin position="106"/>
        <end position="123"/>
    </location>
</feature>
<keyword evidence="3" id="KW-1185">Reference proteome</keyword>
<dbReference type="AlphaFoldDB" id="A0AAI9VGC5"/>
<feature type="region of interest" description="Disordered" evidence="1">
    <location>
        <begin position="92"/>
        <end position="191"/>
    </location>
</feature>
<proteinExistence type="predicted"/>
<organism evidence="2 3">
    <name type="scientific">Colletotrichum cuscutae</name>
    <dbReference type="NCBI Taxonomy" id="1209917"/>
    <lineage>
        <taxon>Eukaryota</taxon>
        <taxon>Fungi</taxon>
        <taxon>Dikarya</taxon>
        <taxon>Ascomycota</taxon>
        <taxon>Pezizomycotina</taxon>
        <taxon>Sordariomycetes</taxon>
        <taxon>Hypocreomycetidae</taxon>
        <taxon>Glomerellales</taxon>
        <taxon>Glomerellaceae</taxon>
        <taxon>Colletotrichum</taxon>
        <taxon>Colletotrichum acutatum species complex</taxon>
    </lineage>
</organism>
<dbReference type="Proteomes" id="UP001239213">
    <property type="component" value="Unassembled WGS sequence"/>
</dbReference>
<dbReference type="EMBL" id="MPDP01000052">
    <property type="protein sequence ID" value="KAK1488097.1"/>
    <property type="molecule type" value="Genomic_DNA"/>
</dbReference>
<evidence type="ECO:0000313" key="3">
    <source>
        <dbReference type="Proteomes" id="UP001239213"/>
    </source>
</evidence>